<name>A0ABD3H7J6_9MARC</name>
<protein>
    <submittedName>
        <fullName evidence="1">Uncharacterized protein</fullName>
    </submittedName>
</protein>
<organism evidence="1 2">
    <name type="scientific">Riccia sorocarpa</name>
    <dbReference type="NCBI Taxonomy" id="122646"/>
    <lineage>
        <taxon>Eukaryota</taxon>
        <taxon>Viridiplantae</taxon>
        <taxon>Streptophyta</taxon>
        <taxon>Embryophyta</taxon>
        <taxon>Marchantiophyta</taxon>
        <taxon>Marchantiopsida</taxon>
        <taxon>Marchantiidae</taxon>
        <taxon>Marchantiales</taxon>
        <taxon>Ricciaceae</taxon>
        <taxon>Riccia</taxon>
    </lineage>
</organism>
<evidence type="ECO:0000313" key="2">
    <source>
        <dbReference type="Proteomes" id="UP001633002"/>
    </source>
</evidence>
<comment type="caution">
    <text evidence="1">The sequence shown here is derived from an EMBL/GenBank/DDBJ whole genome shotgun (WGS) entry which is preliminary data.</text>
</comment>
<dbReference type="AlphaFoldDB" id="A0ABD3H7J6"/>
<reference evidence="1 2" key="1">
    <citation type="submission" date="2024-09" db="EMBL/GenBank/DDBJ databases">
        <title>Chromosome-scale assembly of Riccia sorocarpa.</title>
        <authorList>
            <person name="Paukszto L."/>
        </authorList>
    </citation>
    <scope>NUCLEOTIDE SEQUENCE [LARGE SCALE GENOMIC DNA]</scope>
    <source>
        <strain evidence="1">LP-2024</strain>
        <tissue evidence="1">Aerial parts of the thallus</tissue>
    </source>
</reference>
<gene>
    <name evidence="1" type="ORF">R1sor_004146</name>
</gene>
<dbReference type="Proteomes" id="UP001633002">
    <property type="component" value="Unassembled WGS sequence"/>
</dbReference>
<keyword evidence="2" id="KW-1185">Reference proteome</keyword>
<evidence type="ECO:0000313" key="1">
    <source>
        <dbReference type="EMBL" id="KAL3686124.1"/>
    </source>
</evidence>
<dbReference type="EMBL" id="JBJQOH010000006">
    <property type="protein sequence ID" value="KAL3686124.1"/>
    <property type="molecule type" value="Genomic_DNA"/>
</dbReference>
<proteinExistence type="predicted"/>
<accession>A0ABD3H7J6</accession>
<sequence length="164" mass="18107">MDARRASFELFGGSGDSQVGIGNSQPSYSPRGLIYPNMGFRLCLMSHCYPFVRPTLSVPAATTPAPVPSALMPSPVQAGSMSHPSTPEEVEDVEMENQGGNPDVTVRNRVVWTDWMVVALLECKRIEYDEAENATGREQIISSDLKWRRIQTMMREKGVNADTT</sequence>